<evidence type="ECO:0000259" key="6">
    <source>
        <dbReference type="PROSITE" id="PS50885"/>
    </source>
</evidence>
<dbReference type="Pfam" id="PF00672">
    <property type="entry name" value="HAMP"/>
    <property type="match status" value="1"/>
</dbReference>
<dbReference type="CDD" id="cd06225">
    <property type="entry name" value="HAMP"/>
    <property type="match status" value="1"/>
</dbReference>
<sequence>MMFFTPAIQLMKRLSYSRKMLVAGFFFCLPLVLLAYFLVTNIREQVEFAAKERSGVHYIVPLRNMLSYLLESRRAALDPGKATPAPDRALADLNRAESLFGGELATGKSLQSLKARVAEVNARPRATPRQTFSAHTALADELLEMIVLVADNSNLTLDPDIDSYYLMDTLTTKLPPLADALARMDQVATHLAADRSAVGDRTDLIVLSGQIRTLVDAINKNIHAACVKNPALTPLLQSSFQDVETTSAYLLKSVSAATSATGHVPLPREISKAAQSATDAVFAAMDRVSPALDGLLVQRIHTFRMRMYLYLSISFLAFLLGIYLNIGCFLSVREGITSVRDVAVRVADGDLTVQTPQSSRDELGETAQMFQVMTENLRRIIVTLTEVTGKVITFAEKLSNSVEQQVGFSTQLATSMVEISATMEEFSSTASQIANHSDAVVDIADRTLQNAKDGATGVETLSLKMDAISRDNENSLQEIVALGRKSKEITKIMEIIGDIAHQTKLIAFNAALEAASAGEAGKRFGVVAVEIRRLADSVVESAGQTEGKITEIMESVERLVNASEKGSEGIREGLDYSGQTMELLGNVVDSATATTNVAKQISLATKQQQIGSSQVVIALQDIQEGARQVSASIQQINTIGKELVTMSGDLRGIMGRFRLEEGAEPGAESTPLIS</sequence>
<reference evidence="7" key="1">
    <citation type="submission" date="2020-12" db="EMBL/GenBank/DDBJ databases">
        <title>Geomonas sp. Red875, isolated from river sediment.</title>
        <authorList>
            <person name="Xu Z."/>
            <person name="Zhang Z."/>
            <person name="Masuda Y."/>
            <person name="Itoh H."/>
            <person name="Senoo K."/>
        </authorList>
    </citation>
    <scope>NUCLEOTIDE SEQUENCE</scope>
    <source>
        <strain evidence="7">Red875</strain>
    </source>
</reference>
<dbReference type="SMART" id="SM00304">
    <property type="entry name" value="HAMP"/>
    <property type="match status" value="1"/>
</dbReference>
<dbReference type="SMART" id="SM00283">
    <property type="entry name" value="MA"/>
    <property type="match status" value="1"/>
</dbReference>
<dbReference type="AlphaFoldDB" id="A0A8J7SAI3"/>
<keyword evidence="8" id="KW-1185">Reference proteome</keyword>
<dbReference type="PROSITE" id="PS50111">
    <property type="entry name" value="CHEMOTAXIS_TRANSDUC_2"/>
    <property type="match status" value="1"/>
</dbReference>
<keyword evidence="4" id="KW-0812">Transmembrane</keyword>
<dbReference type="EMBL" id="JAEMHM010000023">
    <property type="protein sequence ID" value="MBJ6727356.1"/>
    <property type="molecule type" value="Genomic_DNA"/>
</dbReference>
<name>A0A8J7SAI3_9BACT</name>
<dbReference type="GO" id="GO:0016020">
    <property type="term" value="C:membrane"/>
    <property type="evidence" value="ECO:0007669"/>
    <property type="project" value="InterPro"/>
</dbReference>
<evidence type="ECO:0000256" key="4">
    <source>
        <dbReference type="SAM" id="Phobius"/>
    </source>
</evidence>
<evidence type="ECO:0000259" key="5">
    <source>
        <dbReference type="PROSITE" id="PS50111"/>
    </source>
</evidence>
<dbReference type="InterPro" id="IPR003660">
    <property type="entry name" value="HAMP_dom"/>
</dbReference>
<feature type="domain" description="HAMP" evidence="6">
    <location>
        <begin position="330"/>
        <end position="382"/>
    </location>
</feature>
<organism evidence="7 8">
    <name type="scientific">Geomesophilobacter sediminis</name>
    <dbReference type="NCBI Taxonomy" id="2798584"/>
    <lineage>
        <taxon>Bacteria</taxon>
        <taxon>Pseudomonadati</taxon>
        <taxon>Thermodesulfobacteriota</taxon>
        <taxon>Desulfuromonadia</taxon>
        <taxon>Geobacterales</taxon>
        <taxon>Geobacteraceae</taxon>
        <taxon>Geomesophilobacter</taxon>
    </lineage>
</organism>
<evidence type="ECO:0000313" key="7">
    <source>
        <dbReference type="EMBL" id="MBJ6727356.1"/>
    </source>
</evidence>
<gene>
    <name evidence="7" type="ORF">JFN93_21805</name>
</gene>
<accession>A0A8J7SAI3</accession>
<feature type="transmembrane region" description="Helical" evidence="4">
    <location>
        <begin position="308"/>
        <end position="332"/>
    </location>
</feature>
<dbReference type="Proteomes" id="UP000636888">
    <property type="component" value="Unassembled WGS sequence"/>
</dbReference>
<dbReference type="PANTHER" id="PTHR32089">
    <property type="entry name" value="METHYL-ACCEPTING CHEMOTAXIS PROTEIN MCPB"/>
    <property type="match status" value="1"/>
</dbReference>
<dbReference type="Pfam" id="PF00015">
    <property type="entry name" value="MCPsignal"/>
    <property type="match status" value="1"/>
</dbReference>
<feature type="transmembrane region" description="Helical" evidence="4">
    <location>
        <begin position="20"/>
        <end position="39"/>
    </location>
</feature>
<dbReference type="GO" id="GO:0007165">
    <property type="term" value="P:signal transduction"/>
    <property type="evidence" value="ECO:0007669"/>
    <property type="project" value="UniProtKB-KW"/>
</dbReference>
<dbReference type="PROSITE" id="PS50885">
    <property type="entry name" value="HAMP"/>
    <property type="match status" value="1"/>
</dbReference>
<evidence type="ECO:0000256" key="1">
    <source>
        <dbReference type="ARBA" id="ARBA00023224"/>
    </source>
</evidence>
<dbReference type="PANTHER" id="PTHR32089:SF112">
    <property type="entry name" value="LYSOZYME-LIKE PROTEIN-RELATED"/>
    <property type="match status" value="1"/>
</dbReference>
<evidence type="ECO:0000256" key="2">
    <source>
        <dbReference type="ARBA" id="ARBA00029447"/>
    </source>
</evidence>
<evidence type="ECO:0000256" key="3">
    <source>
        <dbReference type="PROSITE-ProRule" id="PRU00284"/>
    </source>
</evidence>
<comment type="similarity">
    <text evidence="2">Belongs to the methyl-accepting chemotaxis (MCP) protein family.</text>
</comment>
<proteinExistence type="inferred from homology"/>
<dbReference type="SUPFAM" id="SSF58104">
    <property type="entry name" value="Methyl-accepting chemotaxis protein (MCP) signaling domain"/>
    <property type="match status" value="1"/>
</dbReference>
<feature type="domain" description="Methyl-accepting transducer" evidence="5">
    <location>
        <begin position="387"/>
        <end position="623"/>
    </location>
</feature>
<dbReference type="InterPro" id="IPR004089">
    <property type="entry name" value="MCPsignal_dom"/>
</dbReference>
<keyword evidence="1 3" id="KW-0807">Transducer</keyword>
<evidence type="ECO:0000313" key="8">
    <source>
        <dbReference type="Proteomes" id="UP000636888"/>
    </source>
</evidence>
<dbReference type="RefSeq" id="WP_199386366.1">
    <property type="nucleotide sequence ID" value="NZ_JAEMHM010000023.1"/>
</dbReference>
<dbReference type="Gene3D" id="1.10.287.950">
    <property type="entry name" value="Methyl-accepting chemotaxis protein"/>
    <property type="match status" value="1"/>
</dbReference>
<keyword evidence="4" id="KW-1133">Transmembrane helix</keyword>
<comment type="caution">
    <text evidence="7">The sequence shown here is derived from an EMBL/GenBank/DDBJ whole genome shotgun (WGS) entry which is preliminary data.</text>
</comment>
<protein>
    <submittedName>
        <fullName evidence="7">Methyl-accepting chemotaxis protein</fullName>
    </submittedName>
</protein>
<keyword evidence="4" id="KW-0472">Membrane</keyword>